<feature type="chain" id="PRO_5035750217" evidence="1">
    <location>
        <begin position="25"/>
        <end position="237"/>
    </location>
</feature>
<dbReference type="Proteomes" id="UP000749559">
    <property type="component" value="Unassembled WGS sequence"/>
</dbReference>
<protein>
    <submittedName>
        <fullName evidence="2">Uncharacterized protein</fullName>
    </submittedName>
</protein>
<gene>
    <name evidence="2" type="ORF">OFUS_LOCUS23702</name>
</gene>
<reference evidence="2" key="1">
    <citation type="submission" date="2022-03" db="EMBL/GenBank/DDBJ databases">
        <authorList>
            <person name="Martin C."/>
        </authorList>
    </citation>
    <scope>NUCLEOTIDE SEQUENCE</scope>
</reference>
<evidence type="ECO:0000256" key="1">
    <source>
        <dbReference type="SAM" id="SignalP"/>
    </source>
</evidence>
<evidence type="ECO:0000313" key="2">
    <source>
        <dbReference type="EMBL" id="CAH1799725.1"/>
    </source>
</evidence>
<organism evidence="2 3">
    <name type="scientific">Owenia fusiformis</name>
    <name type="common">Polychaete worm</name>
    <dbReference type="NCBI Taxonomy" id="6347"/>
    <lineage>
        <taxon>Eukaryota</taxon>
        <taxon>Metazoa</taxon>
        <taxon>Spiralia</taxon>
        <taxon>Lophotrochozoa</taxon>
        <taxon>Annelida</taxon>
        <taxon>Polychaeta</taxon>
        <taxon>Sedentaria</taxon>
        <taxon>Canalipalpata</taxon>
        <taxon>Sabellida</taxon>
        <taxon>Oweniida</taxon>
        <taxon>Oweniidae</taxon>
        <taxon>Owenia</taxon>
    </lineage>
</organism>
<name>A0A8S4Q0I6_OWEFU</name>
<feature type="signal peptide" evidence="1">
    <location>
        <begin position="1"/>
        <end position="24"/>
    </location>
</feature>
<dbReference type="AlphaFoldDB" id="A0A8S4Q0I6"/>
<feature type="non-terminal residue" evidence="2">
    <location>
        <position position="237"/>
    </location>
</feature>
<accession>A0A8S4Q0I6</accession>
<evidence type="ECO:0000313" key="3">
    <source>
        <dbReference type="Proteomes" id="UP000749559"/>
    </source>
</evidence>
<comment type="caution">
    <text evidence="2">The sequence shown here is derived from an EMBL/GenBank/DDBJ whole genome shotgun (WGS) entry which is preliminary data.</text>
</comment>
<dbReference type="EMBL" id="CAIIXF020000011">
    <property type="protein sequence ID" value="CAH1799725.1"/>
    <property type="molecule type" value="Genomic_DNA"/>
</dbReference>
<keyword evidence="3" id="KW-1185">Reference proteome</keyword>
<proteinExistence type="predicted"/>
<keyword evidence="1" id="KW-0732">Signal</keyword>
<sequence length="237" mass="26405">MMFSKMTLGCILVTLILVITTTEGKKKPCVPHPTATCNKQQKSCPNTYRCAKVNGICCRKKNIPADCDAAIDQSTNAPYECTRPFYSCKSLDGPKTKYVCIYHNHGRNAYSMCCENPICFDISGNMHRKYEGEWTESNGCTVCSCISTNNTECDDSKCQNKCGEFSQFSPCPKSSCGKQYKIRKCINTKNDIKSQRNAELNVTICYPQPPAQCPLPGRVRSNLVIVPMRQGAARVFP</sequence>